<reference evidence="2 3" key="1">
    <citation type="submission" date="2019-05" db="EMBL/GenBank/DDBJ databases">
        <title>Another draft genome of Portunus trituberculatus and its Hox gene families provides insights of decapod evolution.</title>
        <authorList>
            <person name="Jeong J.-H."/>
            <person name="Song I."/>
            <person name="Kim S."/>
            <person name="Choi T."/>
            <person name="Kim D."/>
            <person name="Ryu S."/>
            <person name="Kim W."/>
        </authorList>
    </citation>
    <scope>NUCLEOTIDE SEQUENCE [LARGE SCALE GENOMIC DNA]</scope>
    <source>
        <tissue evidence="2">Muscle</tissue>
    </source>
</reference>
<feature type="compositionally biased region" description="Polar residues" evidence="1">
    <location>
        <begin position="303"/>
        <end position="318"/>
    </location>
</feature>
<evidence type="ECO:0000256" key="1">
    <source>
        <dbReference type="SAM" id="MobiDB-lite"/>
    </source>
</evidence>
<gene>
    <name evidence="2" type="ORF">E2C01_049957</name>
</gene>
<sequence>MTDGCARYGPLERSKWRVAAGGAAVCRLPPMLLAEPAVASGLPPPHPPFLHGSVAGSGGVGAGDVGGGGGAACERRDSQAVVVVAAGPAVLYGAPLLHAWSHPQAWWSLKGAGVQPAGCRAAPCTGCGRTAGTSLERNSYFVAIKFGIHLRPGRGLQQLPLVPSNAPGRAAVDATHSVSFQPQLGVSGAASLPVSPARRGRRPVLSAVFREPRFYIFQPEDNHKTRTHWSSPSHMAPHGPAVFAFYRTAKIRIAVIRCPGEKCVSLGVAAPLAAPCATRARTHRQIGDNLRHHTCLRRGYSPSHPTTTSGSQSENSFSGRLPGGPRRGGCEDARERLY</sequence>
<dbReference type="Proteomes" id="UP000324222">
    <property type="component" value="Unassembled WGS sequence"/>
</dbReference>
<comment type="caution">
    <text evidence="2">The sequence shown here is derived from an EMBL/GenBank/DDBJ whole genome shotgun (WGS) entry which is preliminary data.</text>
</comment>
<organism evidence="2 3">
    <name type="scientific">Portunus trituberculatus</name>
    <name type="common">Swimming crab</name>
    <name type="synonym">Neptunus trituberculatus</name>
    <dbReference type="NCBI Taxonomy" id="210409"/>
    <lineage>
        <taxon>Eukaryota</taxon>
        <taxon>Metazoa</taxon>
        <taxon>Ecdysozoa</taxon>
        <taxon>Arthropoda</taxon>
        <taxon>Crustacea</taxon>
        <taxon>Multicrustacea</taxon>
        <taxon>Malacostraca</taxon>
        <taxon>Eumalacostraca</taxon>
        <taxon>Eucarida</taxon>
        <taxon>Decapoda</taxon>
        <taxon>Pleocyemata</taxon>
        <taxon>Brachyura</taxon>
        <taxon>Eubrachyura</taxon>
        <taxon>Portunoidea</taxon>
        <taxon>Portunidae</taxon>
        <taxon>Portuninae</taxon>
        <taxon>Portunus</taxon>
    </lineage>
</organism>
<dbReference type="AlphaFoldDB" id="A0A5B7GFY7"/>
<proteinExistence type="predicted"/>
<name>A0A5B7GFY7_PORTR</name>
<keyword evidence="3" id="KW-1185">Reference proteome</keyword>
<feature type="region of interest" description="Disordered" evidence="1">
    <location>
        <begin position="295"/>
        <end position="338"/>
    </location>
</feature>
<protein>
    <submittedName>
        <fullName evidence="2">Uncharacterized protein</fullName>
    </submittedName>
</protein>
<dbReference type="EMBL" id="VSRR010013623">
    <property type="protein sequence ID" value="MPC56008.1"/>
    <property type="molecule type" value="Genomic_DNA"/>
</dbReference>
<accession>A0A5B7GFY7</accession>
<feature type="compositionally biased region" description="Basic and acidic residues" evidence="1">
    <location>
        <begin position="328"/>
        <end position="338"/>
    </location>
</feature>
<evidence type="ECO:0000313" key="2">
    <source>
        <dbReference type="EMBL" id="MPC56008.1"/>
    </source>
</evidence>
<evidence type="ECO:0000313" key="3">
    <source>
        <dbReference type="Proteomes" id="UP000324222"/>
    </source>
</evidence>